<accession>A0A2S0PA32</accession>
<dbReference type="NCBIfam" id="NF003757">
    <property type="entry name" value="PRK05350.1"/>
    <property type="match status" value="1"/>
</dbReference>
<proteinExistence type="predicted"/>
<dbReference type="InterPro" id="IPR036736">
    <property type="entry name" value="ACP-like_sf"/>
</dbReference>
<dbReference type="EMBL" id="CP028519">
    <property type="protein sequence ID" value="AVY94231.1"/>
    <property type="molecule type" value="Genomic_DNA"/>
</dbReference>
<dbReference type="OrthoDB" id="3392378at2"/>
<gene>
    <name evidence="2" type="ORF">DAI18_09395</name>
</gene>
<protein>
    <submittedName>
        <fullName evidence="2">Acyl carrier protein</fullName>
    </submittedName>
</protein>
<sequence length="85" mass="9750">MNKQDIFDRLSATLQECFEIDAERIRPEARLKEDLDIDSIDAVDLIVKLRPLVGKRLHPETFKSVRTLQDVVDALHTLMHAPDPS</sequence>
<evidence type="ECO:0000313" key="2">
    <source>
        <dbReference type="EMBL" id="AVY94231.1"/>
    </source>
</evidence>
<dbReference type="SUPFAM" id="SSF47336">
    <property type="entry name" value="ACP-like"/>
    <property type="match status" value="1"/>
</dbReference>
<dbReference type="Proteomes" id="UP000244173">
    <property type="component" value="Chromosome"/>
</dbReference>
<name>A0A2S0PA32_9NEIS</name>
<dbReference type="PROSITE" id="PS50075">
    <property type="entry name" value="CARRIER"/>
    <property type="match status" value="1"/>
</dbReference>
<feature type="domain" description="Carrier" evidence="1">
    <location>
        <begin position="4"/>
        <end position="79"/>
    </location>
</feature>
<dbReference type="STRING" id="1122240.GCA_000620105_02518"/>
<organism evidence="2 3">
    <name type="scientific">Microvirgula aerodenitrificans</name>
    <dbReference type="NCBI Taxonomy" id="57480"/>
    <lineage>
        <taxon>Bacteria</taxon>
        <taxon>Pseudomonadati</taxon>
        <taxon>Pseudomonadota</taxon>
        <taxon>Betaproteobacteria</taxon>
        <taxon>Neisseriales</taxon>
        <taxon>Aquaspirillaceae</taxon>
        <taxon>Microvirgula</taxon>
    </lineage>
</organism>
<reference evidence="2 3" key="1">
    <citation type="submission" date="2018-04" db="EMBL/GenBank/DDBJ databases">
        <title>Denitrifier Microvirgula.</title>
        <authorList>
            <person name="Anderson E."/>
            <person name="Jang J."/>
            <person name="Ishii S."/>
        </authorList>
    </citation>
    <scope>NUCLEOTIDE SEQUENCE [LARGE SCALE GENOMIC DNA]</scope>
    <source>
        <strain evidence="2 3">BE2.4</strain>
    </source>
</reference>
<evidence type="ECO:0000259" key="1">
    <source>
        <dbReference type="PROSITE" id="PS50075"/>
    </source>
</evidence>
<dbReference type="Gene3D" id="1.10.1200.10">
    <property type="entry name" value="ACP-like"/>
    <property type="match status" value="1"/>
</dbReference>
<dbReference type="InterPro" id="IPR009081">
    <property type="entry name" value="PP-bd_ACP"/>
</dbReference>
<dbReference type="RefSeq" id="WP_028499532.1">
    <property type="nucleotide sequence ID" value="NZ_CP028519.1"/>
</dbReference>
<dbReference type="KEGG" id="maer:DAI18_09395"/>
<dbReference type="AlphaFoldDB" id="A0A2S0PA32"/>
<dbReference type="Pfam" id="PF00550">
    <property type="entry name" value="PP-binding"/>
    <property type="match status" value="1"/>
</dbReference>
<evidence type="ECO:0000313" key="3">
    <source>
        <dbReference type="Proteomes" id="UP000244173"/>
    </source>
</evidence>
<keyword evidence="3" id="KW-1185">Reference proteome</keyword>